<evidence type="ECO:0000313" key="2">
    <source>
        <dbReference type="EMBL" id="CAF4650500.1"/>
    </source>
</evidence>
<evidence type="ECO:0000313" key="4">
    <source>
        <dbReference type="Proteomes" id="UP000663866"/>
    </source>
</evidence>
<organism evidence="3 4">
    <name type="scientific">Rotaria magnacalcarata</name>
    <dbReference type="NCBI Taxonomy" id="392030"/>
    <lineage>
        <taxon>Eukaryota</taxon>
        <taxon>Metazoa</taxon>
        <taxon>Spiralia</taxon>
        <taxon>Gnathifera</taxon>
        <taxon>Rotifera</taxon>
        <taxon>Eurotatoria</taxon>
        <taxon>Bdelloidea</taxon>
        <taxon>Philodinida</taxon>
        <taxon>Philodinidae</taxon>
        <taxon>Rotaria</taxon>
    </lineage>
</organism>
<sequence>MLAPGLGSTSTHLTYFSPNMGPLTYNLAGIPSSSFHSQQPPMVPGYTNDPLG</sequence>
<dbReference type="Proteomes" id="UP000663866">
    <property type="component" value="Unassembled WGS sequence"/>
</dbReference>
<keyword evidence="4" id="KW-1185">Reference proteome</keyword>
<feature type="compositionally biased region" description="Polar residues" evidence="1">
    <location>
        <begin position="31"/>
        <end position="40"/>
    </location>
</feature>
<accession>A0A821FK03</accession>
<reference evidence="3" key="1">
    <citation type="submission" date="2021-02" db="EMBL/GenBank/DDBJ databases">
        <authorList>
            <person name="Nowell W R."/>
        </authorList>
    </citation>
    <scope>NUCLEOTIDE SEQUENCE</scope>
</reference>
<dbReference type="EMBL" id="CAJOBG010086638">
    <property type="protein sequence ID" value="CAF4650500.1"/>
    <property type="molecule type" value="Genomic_DNA"/>
</dbReference>
<protein>
    <submittedName>
        <fullName evidence="3">Uncharacterized protein</fullName>
    </submittedName>
</protein>
<feature type="non-terminal residue" evidence="3">
    <location>
        <position position="1"/>
    </location>
</feature>
<evidence type="ECO:0000313" key="3">
    <source>
        <dbReference type="EMBL" id="CAF4651773.1"/>
    </source>
</evidence>
<comment type="caution">
    <text evidence="3">The sequence shown here is derived from an EMBL/GenBank/DDBJ whole genome shotgun (WGS) entry which is preliminary data.</text>
</comment>
<evidence type="ECO:0000256" key="1">
    <source>
        <dbReference type="SAM" id="MobiDB-lite"/>
    </source>
</evidence>
<dbReference type="AlphaFoldDB" id="A0A821FK03"/>
<name>A0A821FK03_9BILA</name>
<dbReference type="EMBL" id="CAJOBG010086994">
    <property type="protein sequence ID" value="CAF4651773.1"/>
    <property type="molecule type" value="Genomic_DNA"/>
</dbReference>
<feature type="region of interest" description="Disordered" evidence="1">
    <location>
        <begin position="31"/>
        <end position="52"/>
    </location>
</feature>
<proteinExistence type="predicted"/>
<gene>
    <name evidence="2" type="ORF">OVN521_LOCUS46799</name>
    <name evidence="3" type="ORF">OVN521_LOCUS46830</name>
</gene>